<reference evidence="1" key="1">
    <citation type="submission" date="2018-02" db="EMBL/GenBank/DDBJ databases">
        <title>Rhizophora mucronata_Transcriptome.</title>
        <authorList>
            <person name="Meera S.P."/>
            <person name="Sreeshan A."/>
            <person name="Augustine A."/>
        </authorList>
    </citation>
    <scope>NUCLEOTIDE SEQUENCE</scope>
    <source>
        <tissue evidence="1">Leaf</tissue>
    </source>
</reference>
<dbReference type="EMBL" id="GGEC01070425">
    <property type="protein sequence ID" value="MBX50909.1"/>
    <property type="molecule type" value="Transcribed_RNA"/>
</dbReference>
<name>A0A2P2P890_RHIMU</name>
<proteinExistence type="predicted"/>
<sequence length="29" mass="3337">MEHSHFGCFVVSCQMRVSKLPILVTDMQI</sequence>
<protein>
    <submittedName>
        <fullName evidence="1">Uncharacterized protein</fullName>
    </submittedName>
</protein>
<organism evidence="1">
    <name type="scientific">Rhizophora mucronata</name>
    <name type="common">Asiatic mangrove</name>
    <dbReference type="NCBI Taxonomy" id="61149"/>
    <lineage>
        <taxon>Eukaryota</taxon>
        <taxon>Viridiplantae</taxon>
        <taxon>Streptophyta</taxon>
        <taxon>Embryophyta</taxon>
        <taxon>Tracheophyta</taxon>
        <taxon>Spermatophyta</taxon>
        <taxon>Magnoliopsida</taxon>
        <taxon>eudicotyledons</taxon>
        <taxon>Gunneridae</taxon>
        <taxon>Pentapetalae</taxon>
        <taxon>rosids</taxon>
        <taxon>fabids</taxon>
        <taxon>Malpighiales</taxon>
        <taxon>Rhizophoraceae</taxon>
        <taxon>Rhizophora</taxon>
    </lineage>
</organism>
<evidence type="ECO:0000313" key="1">
    <source>
        <dbReference type="EMBL" id="MBX50909.1"/>
    </source>
</evidence>
<accession>A0A2P2P890</accession>
<dbReference type="AlphaFoldDB" id="A0A2P2P890"/>